<feature type="transmembrane region" description="Helical" evidence="8">
    <location>
        <begin position="372"/>
        <end position="397"/>
    </location>
</feature>
<dbReference type="EMBL" id="LT906467">
    <property type="protein sequence ID" value="SNV72981.1"/>
    <property type="molecule type" value="Genomic_DNA"/>
</dbReference>
<dbReference type="AlphaFoldDB" id="A0A076NRT5"/>
<feature type="transmembrane region" description="Helical" evidence="8">
    <location>
        <begin position="109"/>
        <end position="132"/>
    </location>
</feature>
<evidence type="ECO:0000256" key="4">
    <source>
        <dbReference type="ARBA" id="ARBA00022692"/>
    </source>
</evidence>
<evidence type="ECO:0000313" key="9">
    <source>
        <dbReference type="EMBL" id="AIJ33612.1"/>
    </source>
</evidence>
<feature type="transmembrane region" description="Helical" evidence="8">
    <location>
        <begin position="266"/>
        <end position="284"/>
    </location>
</feature>
<dbReference type="HOGENOM" id="CLU_023913_0_0_11"/>
<feature type="transmembrane region" description="Helical" evidence="8">
    <location>
        <begin position="319"/>
        <end position="352"/>
    </location>
</feature>
<dbReference type="GO" id="GO:0016020">
    <property type="term" value="C:membrane"/>
    <property type="evidence" value="ECO:0007669"/>
    <property type="project" value="UniProtKB-SubCell"/>
</dbReference>
<evidence type="ECO:0000256" key="7">
    <source>
        <dbReference type="ARBA" id="ARBA00043987"/>
    </source>
</evidence>
<evidence type="ECO:0000256" key="6">
    <source>
        <dbReference type="ARBA" id="ARBA00023136"/>
    </source>
</evidence>
<feature type="transmembrane region" description="Helical" evidence="8">
    <location>
        <begin position="144"/>
        <end position="163"/>
    </location>
</feature>
<evidence type="ECO:0000256" key="5">
    <source>
        <dbReference type="ARBA" id="ARBA00022989"/>
    </source>
</evidence>
<gene>
    <name evidence="10" type="primary">mptB</name>
    <name evidence="9" type="ORF">CIMIT_06620</name>
    <name evidence="10" type="ORF">SAMEA4535761_01384</name>
</gene>
<proteinExistence type="inferred from homology"/>
<name>A0A076NRT5_9CORY</name>
<evidence type="ECO:0000256" key="1">
    <source>
        <dbReference type="ARBA" id="ARBA00004141"/>
    </source>
</evidence>
<evidence type="ECO:0000256" key="8">
    <source>
        <dbReference type="SAM" id="Phobius"/>
    </source>
</evidence>
<reference evidence="10 12" key="2">
    <citation type="submission" date="2017-06" db="EMBL/GenBank/DDBJ databases">
        <authorList>
            <consortium name="Pathogen Informatics"/>
        </authorList>
    </citation>
    <scope>NUCLEOTIDE SEQUENCE [LARGE SCALE GENOMIC DNA]</scope>
    <source>
        <strain evidence="10 12">NCTC13015</strain>
    </source>
</reference>
<dbReference type="KEGG" id="cii:CIMIT_06620"/>
<keyword evidence="5 8" id="KW-1133">Transmembrane helix</keyword>
<evidence type="ECO:0000256" key="3">
    <source>
        <dbReference type="ARBA" id="ARBA00022679"/>
    </source>
</evidence>
<feature type="transmembrane region" description="Helical" evidence="8">
    <location>
        <begin position="503"/>
        <end position="521"/>
    </location>
</feature>
<dbReference type="InterPro" id="IPR049829">
    <property type="entry name" value="MptA/B-like"/>
</dbReference>
<feature type="transmembrane region" description="Helical" evidence="8">
    <location>
        <begin position="533"/>
        <end position="554"/>
    </location>
</feature>
<comment type="similarity">
    <text evidence="7">Belongs to the MptA/B family.</text>
</comment>
<dbReference type="Proteomes" id="UP000215374">
    <property type="component" value="Chromosome 1"/>
</dbReference>
<keyword evidence="2" id="KW-0328">Glycosyltransferase</keyword>
<feature type="transmembrane region" description="Helical" evidence="8">
    <location>
        <begin position="67"/>
        <end position="89"/>
    </location>
</feature>
<evidence type="ECO:0000313" key="11">
    <source>
        <dbReference type="Proteomes" id="UP000028780"/>
    </source>
</evidence>
<dbReference type="GO" id="GO:0016757">
    <property type="term" value="F:glycosyltransferase activity"/>
    <property type="evidence" value="ECO:0007669"/>
    <property type="project" value="UniProtKB-KW"/>
</dbReference>
<accession>A0A076NRT5</accession>
<keyword evidence="6 8" id="KW-0472">Membrane</keyword>
<keyword evidence="3 9" id="KW-0808">Transferase</keyword>
<evidence type="ECO:0000313" key="12">
    <source>
        <dbReference type="Proteomes" id="UP000215374"/>
    </source>
</evidence>
<dbReference type="NCBIfam" id="NF038066">
    <property type="entry name" value="MptB"/>
    <property type="match status" value="1"/>
</dbReference>
<dbReference type="Proteomes" id="UP000028780">
    <property type="component" value="Chromosome"/>
</dbReference>
<comment type="subcellular location">
    <subcellularLocation>
        <location evidence="1">Membrane</location>
        <topology evidence="1">Multi-pass membrane protein</topology>
    </subcellularLocation>
</comment>
<protein>
    <submittedName>
        <fullName evidence="10">A(1-&gt;6) mannopyranosyltransferase</fullName>
    </submittedName>
    <submittedName>
        <fullName evidence="9">Alpha 1,6 mannopyranosyltransferase</fullName>
    </submittedName>
</protein>
<dbReference type="eggNOG" id="ENOG502Z9GU">
    <property type="taxonomic scope" value="Bacteria"/>
</dbReference>
<evidence type="ECO:0000313" key="10">
    <source>
        <dbReference type="EMBL" id="SNV72981.1"/>
    </source>
</evidence>
<sequence>MTPPHHTAKDRDAHEAARSAFSPGLVEALPRLGTAGSRSALLHRADLSDAGVAASTIELNRFALLRWLGALGTLLMGLGGLGGGALPVVDNPWFDLPGGQIMGRMMQTSSSVVLIGVGCLVVAWLLMGPFVGAGTKHSRISARVIFRTFLVWAAPLFLTAPLFTQDIYSYLAHGSIVSQGLDPYAAGPVEILGTDNHLARSVPFIWAHSPSPYGPVALGIASAISWITQDSIYFGVLAHRAVSFAGVIAAAWGIRALAARCGVHGATALWLGVLNPLTILHLIGGIHNEAVMLGFLLVGMELGLRGVDKLAQHQRNLPGWALFLGSSALLTCGGLVKVTGFVALGFTGMALARLWVGNGGKRASIRAIGCAALIQTCVLVLTVAAVSLATGIGLGWVTGQGGAASIRSWLSVTTDIGVLSGRLAMLLNLGDHTDAILSITRGVGLLIAGAFLVRMLWATFKGSIHPVGGLGVATLVLVLLFPVVHPWYPLWGILPLAAWANRFFFRASVATYCAVFSFLVLPRGLALPPGTVATIYLAAACYFALMCGGAWLWYRWRAGRGLH</sequence>
<feature type="transmembrane region" description="Helical" evidence="8">
    <location>
        <begin position="435"/>
        <end position="457"/>
    </location>
</feature>
<feature type="transmembrane region" description="Helical" evidence="8">
    <location>
        <begin position="464"/>
        <end position="483"/>
    </location>
</feature>
<reference evidence="9 11" key="1">
    <citation type="submission" date="2014-08" db="EMBL/GenBank/DDBJ databases">
        <title>Complete genome sequence of Corynebacterium imitans DSM 44264, isolated from a five-month-old boy with suspected pharyngeal diphtheria.</title>
        <authorList>
            <person name="Mollmann S."/>
            <person name="Albersmeier A."/>
            <person name="Ruckert C."/>
            <person name="Tauch A."/>
        </authorList>
    </citation>
    <scope>NUCLEOTIDE SEQUENCE [LARGE SCALE GENOMIC DNA]</scope>
    <source>
        <strain evidence="9 11">DSM 44264</strain>
    </source>
</reference>
<evidence type="ECO:0000256" key="2">
    <source>
        <dbReference type="ARBA" id="ARBA00022676"/>
    </source>
</evidence>
<keyword evidence="11" id="KW-1185">Reference proteome</keyword>
<dbReference type="EMBL" id="CP009211">
    <property type="protein sequence ID" value="AIJ33612.1"/>
    <property type="molecule type" value="Genomic_DNA"/>
</dbReference>
<dbReference type="STRING" id="156978.CIMIT_06620"/>
<organism evidence="9 11">
    <name type="scientific">Corynebacterium imitans</name>
    <dbReference type="NCBI Taxonomy" id="156978"/>
    <lineage>
        <taxon>Bacteria</taxon>
        <taxon>Bacillati</taxon>
        <taxon>Actinomycetota</taxon>
        <taxon>Actinomycetes</taxon>
        <taxon>Mycobacteriales</taxon>
        <taxon>Corynebacteriaceae</taxon>
        <taxon>Corynebacterium</taxon>
    </lineage>
</organism>
<feature type="transmembrane region" description="Helical" evidence="8">
    <location>
        <begin position="232"/>
        <end position="254"/>
    </location>
</feature>
<keyword evidence="4 8" id="KW-0812">Transmembrane</keyword>
<dbReference type="Pfam" id="PF26314">
    <property type="entry name" value="MptA_B_family"/>
    <property type="match status" value="1"/>
</dbReference>